<name>A0A8J6HMK4_TENMO</name>
<feature type="compositionally biased region" description="Basic residues" evidence="1">
    <location>
        <begin position="169"/>
        <end position="184"/>
    </location>
</feature>
<evidence type="ECO:0000313" key="3">
    <source>
        <dbReference type="Proteomes" id="UP000719412"/>
    </source>
</evidence>
<sequence>MRISENRCPNAAEAAANQARRIRPVTLSIQSFPAPRRLLFDFSSKHSGVGDHTIKTVNRDINSAFQFERRTSRSTKKACFRITPYLFCVCSFTPSLEMVNRSRGCLMAIIRQTQFRTFFRNHRPSFQPPRGPRPRSLRSRDRYRERWLRSGAFRLGSCSLKIRLPRLSCRSRRPKGGRDRRRHVPGVDRDSLTPETLTPERQQPRPRPRSAAGSMQPTHGGIHPYYNGDHFPRFHLFEAGTRSLGDAAAQLSTIINALAL</sequence>
<proteinExistence type="predicted"/>
<reference evidence="2" key="1">
    <citation type="journal article" date="2020" name="J Insects Food Feed">
        <title>The yellow mealworm (Tenebrio molitor) genome: a resource for the emerging insects as food and feed industry.</title>
        <authorList>
            <person name="Eriksson T."/>
            <person name="Andere A."/>
            <person name="Kelstrup H."/>
            <person name="Emery V."/>
            <person name="Picard C."/>
        </authorList>
    </citation>
    <scope>NUCLEOTIDE SEQUENCE</scope>
    <source>
        <strain evidence="2">Stoneville</strain>
        <tissue evidence="2">Whole head</tissue>
    </source>
</reference>
<accession>A0A8J6HMK4</accession>
<comment type="caution">
    <text evidence="2">The sequence shown here is derived from an EMBL/GenBank/DDBJ whole genome shotgun (WGS) entry which is preliminary data.</text>
</comment>
<gene>
    <name evidence="2" type="ORF">GEV33_005426</name>
</gene>
<keyword evidence="3" id="KW-1185">Reference proteome</keyword>
<feature type="region of interest" description="Disordered" evidence="1">
    <location>
        <begin position="169"/>
        <end position="225"/>
    </location>
</feature>
<dbReference type="EMBL" id="JABDTM020019621">
    <property type="protein sequence ID" value="KAH0817365.1"/>
    <property type="molecule type" value="Genomic_DNA"/>
</dbReference>
<dbReference type="Proteomes" id="UP000719412">
    <property type="component" value="Unassembled WGS sequence"/>
</dbReference>
<feature type="region of interest" description="Disordered" evidence="1">
    <location>
        <begin position="120"/>
        <end position="140"/>
    </location>
</feature>
<reference evidence="2" key="2">
    <citation type="submission" date="2021-08" db="EMBL/GenBank/DDBJ databases">
        <authorList>
            <person name="Eriksson T."/>
        </authorList>
    </citation>
    <scope>NUCLEOTIDE SEQUENCE</scope>
    <source>
        <strain evidence="2">Stoneville</strain>
        <tissue evidence="2">Whole head</tissue>
    </source>
</reference>
<protein>
    <submittedName>
        <fullName evidence="2">Uncharacterized protein</fullName>
    </submittedName>
</protein>
<evidence type="ECO:0000256" key="1">
    <source>
        <dbReference type="SAM" id="MobiDB-lite"/>
    </source>
</evidence>
<dbReference type="AlphaFoldDB" id="A0A8J6HMK4"/>
<evidence type="ECO:0000313" key="2">
    <source>
        <dbReference type="EMBL" id="KAH0817365.1"/>
    </source>
</evidence>
<organism evidence="2 3">
    <name type="scientific">Tenebrio molitor</name>
    <name type="common">Yellow mealworm beetle</name>
    <dbReference type="NCBI Taxonomy" id="7067"/>
    <lineage>
        <taxon>Eukaryota</taxon>
        <taxon>Metazoa</taxon>
        <taxon>Ecdysozoa</taxon>
        <taxon>Arthropoda</taxon>
        <taxon>Hexapoda</taxon>
        <taxon>Insecta</taxon>
        <taxon>Pterygota</taxon>
        <taxon>Neoptera</taxon>
        <taxon>Endopterygota</taxon>
        <taxon>Coleoptera</taxon>
        <taxon>Polyphaga</taxon>
        <taxon>Cucujiformia</taxon>
        <taxon>Tenebrionidae</taxon>
        <taxon>Tenebrio</taxon>
    </lineage>
</organism>